<dbReference type="InterPro" id="IPR059000">
    <property type="entry name" value="ATPase_P-type_domA"/>
</dbReference>
<evidence type="ECO:0000256" key="2">
    <source>
        <dbReference type="ARBA" id="ARBA00022692"/>
    </source>
</evidence>
<dbReference type="EMBL" id="HACM01000334">
    <property type="protein sequence ID" value="CRZ00776.1"/>
    <property type="molecule type" value="Transcribed_RNA"/>
</dbReference>
<reference evidence="10" key="1">
    <citation type="submission" date="2015-04" db="EMBL/GenBank/DDBJ databases">
        <title>The genome sequence of the plant pathogenic Rhizarian Plasmodiophora brassicae reveals insights in its biotrophic life cycle and the origin of chitin synthesis.</title>
        <authorList>
            <person name="Schwelm A."/>
            <person name="Fogelqvist J."/>
            <person name="Knaust A."/>
            <person name="Julke S."/>
            <person name="Lilja T."/>
            <person name="Dhandapani V."/>
            <person name="Bonilla-Rosso G."/>
            <person name="Karlsson M."/>
            <person name="Shevchenko A."/>
            <person name="Choi S.R."/>
            <person name="Kim H.G."/>
            <person name="Park J.Y."/>
            <person name="Lim Y.P."/>
            <person name="Ludwig-Muller J."/>
            <person name="Dixelius C."/>
        </authorList>
    </citation>
    <scope>NUCLEOTIDE SEQUENCE</scope>
    <source>
        <tissue evidence="10">Potato root galls</tissue>
    </source>
</reference>
<proteinExistence type="predicted"/>
<dbReference type="GO" id="GO:0035556">
    <property type="term" value="P:intracellular signal transduction"/>
    <property type="evidence" value="ECO:0007669"/>
    <property type="project" value="InterPro"/>
</dbReference>
<keyword evidence="4" id="KW-0460">Magnesium</keyword>
<keyword evidence="3" id="KW-0479">Metal-binding</keyword>
<dbReference type="Gene3D" id="2.70.150.10">
    <property type="entry name" value="Calcium-transporting ATPase, cytoplasmic transduction domain A"/>
    <property type="match status" value="1"/>
</dbReference>
<dbReference type="InterPro" id="IPR036412">
    <property type="entry name" value="HAD-like_sf"/>
</dbReference>
<comment type="subcellular location">
    <subcellularLocation>
        <location evidence="1">Membrane</location>
        <topology evidence="1">Multi-pass membrane protein</topology>
    </subcellularLocation>
</comment>
<feature type="transmembrane region" description="Helical" evidence="8">
    <location>
        <begin position="1353"/>
        <end position="1375"/>
    </location>
</feature>
<dbReference type="GO" id="GO:0140326">
    <property type="term" value="F:ATPase-coupled intramembrane lipid transporter activity"/>
    <property type="evidence" value="ECO:0007669"/>
    <property type="project" value="TreeGrafter"/>
</dbReference>
<dbReference type="PROSITE" id="PS50125">
    <property type="entry name" value="GUANYLATE_CYCLASE_2"/>
    <property type="match status" value="2"/>
</dbReference>
<dbReference type="Pfam" id="PF00122">
    <property type="entry name" value="E1-E2_ATPase"/>
    <property type="match status" value="1"/>
</dbReference>
<feature type="domain" description="Guanylate cyclase" evidence="9">
    <location>
        <begin position="1431"/>
        <end position="1553"/>
    </location>
</feature>
<feature type="transmembrane region" description="Helical" evidence="8">
    <location>
        <begin position="1716"/>
        <end position="1737"/>
    </location>
</feature>
<dbReference type="GO" id="GO:0009190">
    <property type="term" value="P:cyclic nucleotide biosynthetic process"/>
    <property type="evidence" value="ECO:0007669"/>
    <property type="project" value="InterPro"/>
</dbReference>
<dbReference type="InterPro" id="IPR029787">
    <property type="entry name" value="Nucleotide_cyclase"/>
</dbReference>
<evidence type="ECO:0000256" key="5">
    <source>
        <dbReference type="ARBA" id="ARBA00022989"/>
    </source>
</evidence>
<name>A0A0H5QHG0_9EUKA</name>
<dbReference type="InterPro" id="IPR023298">
    <property type="entry name" value="ATPase_P-typ_TM_dom_sf"/>
</dbReference>
<feature type="compositionally biased region" description="Polar residues" evidence="7">
    <location>
        <begin position="1"/>
        <end position="13"/>
    </location>
</feature>
<dbReference type="Pfam" id="PF16212">
    <property type="entry name" value="PhoLip_ATPase_C"/>
    <property type="match status" value="1"/>
</dbReference>
<dbReference type="SUPFAM" id="SSF81665">
    <property type="entry name" value="Calcium ATPase, transmembrane domain M"/>
    <property type="match status" value="1"/>
</dbReference>
<dbReference type="PRINTS" id="PR00119">
    <property type="entry name" value="CATATPASE"/>
</dbReference>
<feature type="transmembrane region" description="Helical" evidence="8">
    <location>
        <begin position="1084"/>
        <end position="1109"/>
    </location>
</feature>
<dbReference type="InterPro" id="IPR023214">
    <property type="entry name" value="HAD_sf"/>
</dbReference>
<feature type="transmembrane region" description="Helical" evidence="8">
    <location>
        <begin position="1791"/>
        <end position="1812"/>
    </location>
</feature>
<keyword evidence="6 8" id="KW-0472">Membrane</keyword>
<dbReference type="SUPFAM" id="SSF56784">
    <property type="entry name" value="HAD-like"/>
    <property type="match status" value="1"/>
</dbReference>
<feature type="region of interest" description="Disordered" evidence="7">
    <location>
        <begin position="1"/>
        <end position="54"/>
    </location>
</feature>
<dbReference type="InterPro" id="IPR001054">
    <property type="entry name" value="A/G_cyclase"/>
</dbReference>
<keyword evidence="2 8" id="KW-0812">Transmembrane</keyword>
<feature type="transmembrane region" description="Helical" evidence="8">
    <location>
        <begin position="1115"/>
        <end position="1137"/>
    </location>
</feature>
<dbReference type="SMART" id="SM00044">
    <property type="entry name" value="CYCc"/>
    <property type="match status" value="2"/>
</dbReference>
<dbReference type="InterPro" id="IPR032630">
    <property type="entry name" value="P_typ_ATPase_c"/>
</dbReference>
<evidence type="ECO:0000256" key="7">
    <source>
        <dbReference type="SAM" id="MobiDB-lite"/>
    </source>
</evidence>
<evidence type="ECO:0000256" key="8">
    <source>
        <dbReference type="SAM" id="Phobius"/>
    </source>
</evidence>
<dbReference type="CDD" id="cd07302">
    <property type="entry name" value="CHD"/>
    <property type="match status" value="2"/>
</dbReference>
<dbReference type="SUPFAM" id="SSF55073">
    <property type="entry name" value="Nucleotide cyclase"/>
    <property type="match status" value="2"/>
</dbReference>
<dbReference type="GO" id="GO:0005886">
    <property type="term" value="C:plasma membrane"/>
    <property type="evidence" value="ECO:0007669"/>
    <property type="project" value="TreeGrafter"/>
</dbReference>
<protein>
    <recommendedName>
        <fullName evidence="9">Guanylate cyclase domain-containing protein</fullName>
    </recommendedName>
</protein>
<dbReference type="Gene3D" id="3.40.50.1000">
    <property type="entry name" value="HAD superfamily/HAD-like"/>
    <property type="match status" value="1"/>
</dbReference>
<dbReference type="GO" id="GO:0046872">
    <property type="term" value="F:metal ion binding"/>
    <property type="evidence" value="ECO:0007669"/>
    <property type="project" value="UniProtKB-KW"/>
</dbReference>
<dbReference type="Pfam" id="PF00211">
    <property type="entry name" value="Guanylate_cyc"/>
    <property type="match status" value="2"/>
</dbReference>
<feature type="transmembrane region" description="Helical" evidence="8">
    <location>
        <begin position="1818"/>
        <end position="1841"/>
    </location>
</feature>
<dbReference type="GO" id="GO:0045332">
    <property type="term" value="P:phospholipid translocation"/>
    <property type="evidence" value="ECO:0007669"/>
    <property type="project" value="TreeGrafter"/>
</dbReference>
<feature type="transmembrane region" description="Helical" evidence="8">
    <location>
        <begin position="1682"/>
        <end position="1704"/>
    </location>
</feature>
<feature type="transmembrane region" description="Helical" evidence="8">
    <location>
        <begin position="1251"/>
        <end position="1271"/>
    </location>
</feature>
<feature type="transmembrane region" description="Helical" evidence="8">
    <location>
        <begin position="438"/>
        <end position="463"/>
    </location>
</feature>
<feature type="transmembrane region" description="Helical" evidence="8">
    <location>
        <begin position="1744"/>
        <end position="1762"/>
    </location>
</feature>
<feature type="transmembrane region" description="Helical" evidence="8">
    <location>
        <begin position="391"/>
        <end position="410"/>
    </location>
</feature>
<feature type="transmembrane region" description="Helical" evidence="8">
    <location>
        <begin position="941"/>
        <end position="962"/>
    </location>
</feature>
<dbReference type="PANTHER" id="PTHR24092">
    <property type="entry name" value="PROBABLE PHOSPHOLIPID-TRANSPORTING ATPASE"/>
    <property type="match status" value="1"/>
</dbReference>
<feature type="domain" description="Guanylate cyclase" evidence="9">
    <location>
        <begin position="1893"/>
        <end position="2033"/>
    </location>
</feature>
<evidence type="ECO:0000256" key="3">
    <source>
        <dbReference type="ARBA" id="ARBA00022723"/>
    </source>
</evidence>
<accession>A0A0H5QHG0</accession>
<evidence type="ECO:0000256" key="4">
    <source>
        <dbReference type="ARBA" id="ARBA00022842"/>
    </source>
</evidence>
<keyword evidence="5 8" id="KW-1133">Transmembrane helix</keyword>
<feature type="transmembrane region" description="Helical" evidence="8">
    <location>
        <begin position="1225"/>
        <end position="1245"/>
    </location>
</feature>
<dbReference type="Gene3D" id="3.30.70.1230">
    <property type="entry name" value="Nucleotide cyclase"/>
    <property type="match status" value="2"/>
</dbReference>
<evidence type="ECO:0000256" key="1">
    <source>
        <dbReference type="ARBA" id="ARBA00004141"/>
    </source>
</evidence>
<evidence type="ECO:0000313" key="10">
    <source>
        <dbReference type="EMBL" id="CRZ00776.1"/>
    </source>
</evidence>
<evidence type="ECO:0000259" key="9">
    <source>
        <dbReference type="PROSITE" id="PS50125"/>
    </source>
</evidence>
<dbReference type="SUPFAM" id="SSF81653">
    <property type="entry name" value="Calcium ATPase, transduction domain A"/>
    <property type="match status" value="1"/>
</dbReference>
<sequence>MSRSSADAVSQLVTPHPRRSPPSKRYAFPKYQDFSSQEERADDETFSQFSQSIAESSTDSHYGAKSYLKSVSRFLPRHNNLGDNEDYPDDSHANSLDTGQRDIFKLGWNFAQEALISDHFVRSKDIVRQIRIGGPPRKNVFRSTNRIDMHTWRDIASRIFQTHFGKVTTMYFFTISLIEFFMFDSLERFTTFSTLMSLLTIQCAHDFYLHYQSKKTVNQMNCMSCSVLRQRKWVSIPSGEIIVGEIIRIKPGCTVPADLVLLAVGGNSKECSVDTSNINGASFISRKVQVMSGSLSLVSESADQLSDLCGHCTIRCRHNTDRPIDGVIFLSEYNQTVPIQQNNLLFRGCTIIGNEWVYGLAIFVGRRTSIWKDWVIPSEKGLVFNHLTKRILHVVGVSLLVISLIVAAIGRSMEIREFGGYNAWYIPTNLDQRVDQLITSWCLLLIQFSTAIPLSLYITLTFAQISMTWIIQRDKDLHDVMKGASHIKCSAHHAELGMVDLMITNKTGTITDGKKILRFCAVKDTIYMSTERTWNNVQGLSSLGFEYQSYAELQKRVISDAHDSDLHYMLLGMLTCNLSFSGGDITHERSDDNYITSVANSLGYKILKLINNLVVIEGRGRVRTYKFIQHAQPERTLQIATAVIQEKSGQVLVLAKGPVAAFASKANHHPQNVDIIVHAERLSSFCSRVFIVVKRLLTDKECHELLFQDEKLSISEDRALETQTTSLVDSNLVFVSALAIEDTMYDRACSTIIALRQANIKVWVATGDLLEPSLSICRKAGVLDEDSHLIQIASLNRKQTQMMLMRLCSRNLDQTLGQRHQVALVIDGDCFSYILADKGLTLLFAGLLQECDAVVATEFTPMLKAALVITVNSGNFRRKLIMAVGNGANDMNMLSAADIGVSVGSQFEASLVSDIEIGQFEHLEKLVLIYGHRAFHNFSTLIFYCFYKNLSLVTMAFLYEFYNQFSASSIFPLWQTKFFNSLLSGFPILWLAVMEKNIPDSVLLAKAGEFHPQGQLASKFSAVNIAKMLVLAIMDGTIIFFFVSKAHQAQYSDVESLGLIMHLCLIIIVNCKVLLIANHINWQLVAAIHASFLSWFLFACFYDFPMLVILCDPSIWLTIMAASAACTILPLCGNEIISFLHKSFKFFHSAADHCLSTFQRRILISSVSDSDQLYGKNCFPKTQADLTRLPPKTVGQRRSMLLTFSESDAIEKYFRESMLYELAPMTIRGIISILIFTSLYNIYAFIIGGQIWSLINLAAGLAIMLVIIYVWKCKTKRAAVLILRWMPYIAIVASVSKNLSITVNGRFGTALFAFAVFLLLRLRLPIALVLCMWDFLIYNAVVFATAKDFTVESIFLFDIGYIIFFSVPFTFGYMLEKWLRDDFANFVTLKRELDWNETLLSKMFPSIVLKEWGLQKLENNDIMARMEPCVTIMFVSLVGFDDIVENSSSAASLVENLDSFYSTVDDLCAAENVYKVETVGNVFMACSISSAVAITELSLRVMALSRGPYFHDLFPGGIKIGIHTGEVMTGIISNSRPTLSLFGDTVNTASRMCSSAVVGDIAVSQETYDLTWQFYIWDHREAFIKGKGQMAIHSIKDRLESNSGLLLLHQITDSTLPKPNDQGSHVSSASSFQRLDEVMADIMNVEIDSLSRPEFDSLKMLLPTANIPIGLMPRFLEEQGEIGLKNFHFVLVFMFIFPVLQYTFTSDIKTGPMSRLFFMHIFSSAFCLACGAGLRIFNIRLSRLVFSSCFVIAVFGELAFQILMYHNYLFNGQAIRMCLLFVIASNSGVLLFYQIAVLVVILLLAFVLLFMLSVDPGINLIVSLLTVGGCTAINILAAFSLETSMCRTFINNYQLERERIKSYNLLTRLLPSHVVSLLQREEPCLFREWQSVTILYSDIVEFTKFSSKVSPIEVISLLSVLFGQFDDIVANCGLCKVQTIGDAYVIVGGLTEPLDGASSSETDKKSIIKNAKQTVIAGGMMLQEILRIPSSTGNILQLRIGIHTGKIIAGVIGSHRLRFDIWGRDALIANKIEQEGKARRIVVSGPTYETLSNEDGFKFEDYKVLKIRDREISTHLVTDIPNQESRITAGVLKPAEKMRLWPDCQTKLTK</sequence>
<evidence type="ECO:0000256" key="6">
    <source>
        <dbReference type="ARBA" id="ARBA00023136"/>
    </source>
</evidence>
<dbReference type="InterPro" id="IPR008250">
    <property type="entry name" value="ATPase_P-typ_transduc_dom_A_sf"/>
</dbReference>
<feature type="transmembrane region" description="Helical" evidence="8">
    <location>
        <begin position="1056"/>
        <end position="1077"/>
    </location>
</feature>
<organism evidence="10">
    <name type="scientific">Spongospora subterranea</name>
    <dbReference type="NCBI Taxonomy" id="70186"/>
    <lineage>
        <taxon>Eukaryota</taxon>
        <taxon>Sar</taxon>
        <taxon>Rhizaria</taxon>
        <taxon>Endomyxa</taxon>
        <taxon>Phytomyxea</taxon>
        <taxon>Plasmodiophorida</taxon>
        <taxon>Plasmodiophoridae</taxon>
        <taxon>Spongospora</taxon>
    </lineage>
</organism>
<feature type="transmembrane region" description="Helical" evidence="8">
    <location>
        <begin position="1025"/>
        <end position="1044"/>
    </location>
</feature>